<evidence type="ECO:0000256" key="5">
    <source>
        <dbReference type="SAM" id="Coils"/>
    </source>
</evidence>
<evidence type="ECO:0000256" key="2">
    <source>
        <dbReference type="ARBA" id="ARBA00022490"/>
    </source>
</evidence>
<dbReference type="GO" id="GO:0005634">
    <property type="term" value="C:nucleus"/>
    <property type="evidence" value="ECO:0007669"/>
    <property type="project" value="TreeGrafter"/>
</dbReference>
<keyword evidence="4" id="KW-0677">Repeat</keyword>
<dbReference type="GO" id="GO:0005737">
    <property type="term" value="C:cytoplasm"/>
    <property type="evidence" value="ECO:0007669"/>
    <property type="project" value="UniProtKB-SubCell"/>
</dbReference>
<reference evidence="7 8" key="1">
    <citation type="submission" date="2009-08" db="EMBL/GenBank/DDBJ databases">
        <title>The Genome Sequence of Spizellomyces punctatus strain DAOM BR117.</title>
        <authorList>
            <consortium name="The Broad Institute Genome Sequencing Platform"/>
            <person name="Russ C."/>
            <person name="Cuomo C."/>
            <person name="Shea T."/>
            <person name="Young S.K."/>
            <person name="Zeng Q."/>
            <person name="Koehrsen M."/>
            <person name="Haas B."/>
            <person name="Borodovsky M."/>
            <person name="Guigo R."/>
            <person name="Alvarado L."/>
            <person name="Berlin A."/>
            <person name="Bochicchio J."/>
            <person name="Borenstein D."/>
            <person name="Chapman S."/>
            <person name="Chen Z."/>
            <person name="Engels R."/>
            <person name="Freedman E."/>
            <person name="Gellesch M."/>
            <person name="Goldberg J."/>
            <person name="Griggs A."/>
            <person name="Gujja S."/>
            <person name="Heiman D."/>
            <person name="Hepburn T."/>
            <person name="Howarth C."/>
            <person name="Jen D."/>
            <person name="Larson L."/>
            <person name="Lewis B."/>
            <person name="Mehta T."/>
            <person name="Park D."/>
            <person name="Pearson M."/>
            <person name="Roberts A."/>
            <person name="Saif S."/>
            <person name="Shenoy N."/>
            <person name="Sisk P."/>
            <person name="Stolte C."/>
            <person name="Sykes S."/>
            <person name="Thomson T."/>
            <person name="Walk T."/>
            <person name="White J."/>
            <person name="Yandava C."/>
            <person name="Burger G."/>
            <person name="Gray M.W."/>
            <person name="Holland P.W.H."/>
            <person name="King N."/>
            <person name="Lang F.B.F."/>
            <person name="Roger A.J."/>
            <person name="Ruiz-Trillo I."/>
            <person name="Lander E."/>
            <person name="Nusbaum C."/>
        </authorList>
    </citation>
    <scope>NUCLEOTIDE SEQUENCE [LARGE SCALE GENOMIC DNA]</scope>
    <source>
        <strain evidence="7 8">DAOM BR117</strain>
    </source>
</reference>
<proteinExistence type="predicted"/>
<feature type="coiled-coil region" evidence="5">
    <location>
        <begin position="911"/>
        <end position="938"/>
    </location>
</feature>
<feature type="compositionally biased region" description="Acidic residues" evidence="6">
    <location>
        <begin position="702"/>
        <end position="713"/>
    </location>
</feature>
<dbReference type="VEuPathDB" id="FungiDB:SPPG_09165"/>
<evidence type="ECO:0000256" key="3">
    <source>
        <dbReference type="ARBA" id="ARBA00022614"/>
    </source>
</evidence>
<dbReference type="AlphaFoldDB" id="A0A0L0HJ10"/>
<keyword evidence="8" id="KW-1185">Reference proteome</keyword>
<dbReference type="Pfam" id="PF13855">
    <property type="entry name" value="LRR_8"/>
    <property type="match status" value="1"/>
</dbReference>
<dbReference type="Gene3D" id="3.80.10.10">
    <property type="entry name" value="Ribonuclease Inhibitor"/>
    <property type="match status" value="2"/>
</dbReference>
<evidence type="ECO:0000313" key="8">
    <source>
        <dbReference type="Proteomes" id="UP000053201"/>
    </source>
</evidence>
<name>A0A0L0HJ10_SPIPD</name>
<dbReference type="STRING" id="645134.A0A0L0HJ10"/>
<evidence type="ECO:0000256" key="6">
    <source>
        <dbReference type="SAM" id="MobiDB-lite"/>
    </source>
</evidence>
<dbReference type="InterPro" id="IPR001611">
    <property type="entry name" value="Leu-rich_rpt"/>
</dbReference>
<keyword evidence="3" id="KW-0433">Leucine-rich repeat</keyword>
<keyword evidence="5" id="KW-0175">Coiled coil</keyword>
<evidence type="ECO:0000256" key="4">
    <source>
        <dbReference type="ARBA" id="ARBA00022737"/>
    </source>
</evidence>
<dbReference type="EMBL" id="KQ257455">
    <property type="protein sequence ID" value="KND00885.1"/>
    <property type="molecule type" value="Genomic_DNA"/>
</dbReference>
<feature type="compositionally biased region" description="Basic and acidic residues" evidence="6">
    <location>
        <begin position="311"/>
        <end position="329"/>
    </location>
</feature>
<dbReference type="GeneID" id="27692290"/>
<evidence type="ECO:0000313" key="7">
    <source>
        <dbReference type="EMBL" id="KND00885.1"/>
    </source>
</evidence>
<dbReference type="PANTHER" id="PTHR22710">
    <property type="entry name" value="X-RAY RADIATION RESISTANCE ASSOCIATED PROTEIN 1 XRRA1"/>
    <property type="match status" value="1"/>
</dbReference>
<dbReference type="PRINTS" id="PR00019">
    <property type="entry name" value="LEURICHRPT"/>
</dbReference>
<dbReference type="InParanoid" id="A0A0L0HJ10"/>
<dbReference type="OrthoDB" id="1687175at2759"/>
<feature type="non-terminal residue" evidence="7">
    <location>
        <position position="1"/>
    </location>
</feature>
<feature type="compositionally biased region" description="Low complexity" evidence="6">
    <location>
        <begin position="260"/>
        <end position="273"/>
    </location>
</feature>
<dbReference type="PROSITE" id="PS51450">
    <property type="entry name" value="LRR"/>
    <property type="match status" value="3"/>
</dbReference>
<dbReference type="eggNOG" id="ENOG502RXET">
    <property type="taxonomic scope" value="Eukaryota"/>
</dbReference>
<feature type="region of interest" description="Disordered" evidence="6">
    <location>
        <begin position="310"/>
        <end position="359"/>
    </location>
</feature>
<dbReference type="SMART" id="SM00369">
    <property type="entry name" value="LRR_TYP"/>
    <property type="match status" value="3"/>
</dbReference>
<evidence type="ECO:0000256" key="1">
    <source>
        <dbReference type="ARBA" id="ARBA00004496"/>
    </source>
</evidence>
<feature type="compositionally biased region" description="Basic and acidic residues" evidence="6">
    <location>
        <begin position="981"/>
        <end position="1002"/>
    </location>
</feature>
<feature type="compositionally biased region" description="Low complexity" evidence="6">
    <location>
        <begin position="755"/>
        <end position="778"/>
    </location>
</feature>
<protein>
    <recommendedName>
        <fullName evidence="9">U2A'/phosphoprotein 32 family A C-terminal domain-containing protein</fullName>
    </recommendedName>
</protein>
<sequence>MPFQHGIQAVHQREITLGNDDSLAEGSTRSPTLVRKRRGKYIEIPHVLDGFFMLNKAPADDPDNVYHLDVSSHQLRHVIEDDLTMFTNLASLQCGENELPFAKLGVLPGLRRLVMPCNGVQDLDLEVEGRFLLCEEIDLSYNALTHAGIIVLATLPNLRRLDLSSNNLRSLPVEIADMIRWRDRVIERILPKYQLEALEKGFLEGNVTQHATPPPETTTTNEQTDSSIVVSSEAAAAPLPTDTTSAAEPAANDSAPVNTSSSDQDQQQQSPQESEVHRPSTQERLTVAEDGALTVTLDNMDEGSIESLAEGEEKQQEELADVPMEREEQQEQLADFPMESEEQQEQLEQSEPPDDVERQEHLEPGYDVPVQNPQSEPPVIAEQTEAPAIVPVEQSHSSEPPGDFQAIPVPDTLPLPEQHEEIKQSVIVDAPFVLIRPPFPVESPGGAGFKKLEVLILENNVLNSPEAFKILGALPNLRILDLTRNRIHTLSFLSHRVSQNDDQHTQQQHKYDGFHTLEELHLTHNLISTMEDLMGIVRLPRLEKVYLAGNPVMKRAAEGRLEIKEDGGEVLGYVAFNPLKDLPALYNITVADPIYHATLAPLPLLPTQPTLAKLKNLIKKPSASSFLSHIHRKNAPPAIQPGHNVAPRTVSEVHTPLSAFATRRMRRGYRYTEEDVKDIIRRGRIPDIGELAEMSVRKERPEESDEEQGEEADGSSNVEECPPEFQSSEHVLHYDPSAKDPTFLTGVHITSTSNPQLPFSSSHLSSQSTSSPPYYSDSADSEPDEDTSYLFPNTISASLRALRYALTSPSSYWRAIEKPYEHHTFSSSRKQGQRHRKITALTSPKKSMGRWRGNEEATQEVGAQRVADLIPGLDTASGEGQNPLPRLHTPSAITSMQKYRAARKWRPKDEFAEMREVMERVDERIKVVEENLATLLKTPAPTGHLKLIPQSRKLLQEVQHEYDRIERMYNVAAMASGNDSGQREDNDDHAKIPMDSAIKAEG</sequence>
<feature type="region of interest" description="Disordered" evidence="6">
    <location>
        <begin position="976"/>
        <end position="1002"/>
    </location>
</feature>
<feature type="compositionally biased region" description="Low complexity" evidence="6">
    <location>
        <begin position="226"/>
        <end position="237"/>
    </location>
</feature>
<evidence type="ECO:0008006" key="9">
    <source>
        <dbReference type="Google" id="ProtNLM"/>
    </source>
</evidence>
<dbReference type="PANTHER" id="PTHR22710:SF2">
    <property type="entry name" value="X-RAY RADIATION RESISTANCE-ASSOCIATED PROTEIN 1"/>
    <property type="match status" value="1"/>
</dbReference>
<dbReference type="InterPro" id="IPR003591">
    <property type="entry name" value="Leu-rich_rpt_typical-subtyp"/>
</dbReference>
<keyword evidence="2" id="KW-0963">Cytoplasm</keyword>
<dbReference type="SUPFAM" id="SSF52058">
    <property type="entry name" value="L domain-like"/>
    <property type="match status" value="1"/>
</dbReference>
<dbReference type="InterPro" id="IPR032675">
    <property type="entry name" value="LRR_dom_sf"/>
</dbReference>
<dbReference type="RefSeq" id="XP_016608924.1">
    <property type="nucleotide sequence ID" value="XM_016757322.1"/>
</dbReference>
<accession>A0A0L0HJ10</accession>
<dbReference type="Proteomes" id="UP000053201">
    <property type="component" value="Unassembled WGS sequence"/>
</dbReference>
<organism evidence="7 8">
    <name type="scientific">Spizellomyces punctatus (strain DAOM BR117)</name>
    <dbReference type="NCBI Taxonomy" id="645134"/>
    <lineage>
        <taxon>Eukaryota</taxon>
        <taxon>Fungi</taxon>
        <taxon>Fungi incertae sedis</taxon>
        <taxon>Chytridiomycota</taxon>
        <taxon>Chytridiomycota incertae sedis</taxon>
        <taxon>Chytridiomycetes</taxon>
        <taxon>Spizellomycetales</taxon>
        <taxon>Spizellomycetaceae</taxon>
        <taxon>Spizellomyces</taxon>
    </lineage>
</organism>
<gene>
    <name evidence="7" type="ORF">SPPG_09165</name>
</gene>
<feature type="region of interest" description="Disordered" evidence="6">
    <location>
        <begin position="692"/>
        <end position="727"/>
    </location>
</feature>
<feature type="region of interest" description="Disordered" evidence="6">
    <location>
        <begin position="754"/>
        <end position="789"/>
    </location>
</feature>
<feature type="region of interest" description="Disordered" evidence="6">
    <location>
        <begin position="206"/>
        <end position="294"/>
    </location>
</feature>
<comment type="subcellular location">
    <subcellularLocation>
        <location evidence="1">Cytoplasm</location>
    </subcellularLocation>
</comment>